<keyword evidence="2" id="KW-1185">Reference proteome</keyword>
<name>A0A6N8GR40_9MICC</name>
<organism evidence="1 2">
    <name type="scientific">Kocuria sediminis</name>
    <dbReference type="NCBI Taxonomy" id="1038857"/>
    <lineage>
        <taxon>Bacteria</taxon>
        <taxon>Bacillati</taxon>
        <taxon>Actinomycetota</taxon>
        <taxon>Actinomycetes</taxon>
        <taxon>Micrococcales</taxon>
        <taxon>Micrococcaceae</taxon>
        <taxon>Kocuria</taxon>
    </lineage>
</organism>
<dbReference type="Proteomes" id="UP000436989">
    <property type="component" value="Unassembled WGS sequence"/>
</dbReference>
<evidence type="ECO:0000313" key="1">
    <source>
        <dbReference type="EMBL" id="MUN63743.1"/>
    </source>
</evidence>
<dbReference type="AlphaFoldDB" id="A0A6N8GR40"/>
<protein>
    <submittedName>
        <fullName evidence="1">Uncharacterized protein</fullName>
    </submittedName>
</protein>
<accession>A0A6N8GR40</accession>
<dbReference type="RefSeq" id="WP_156269640.1">
    <property type="nucleotide sequence ID" value="NZ_WOGU01000009.1"/>
</dbReference>
<dbReference type="EMBL" id="WOGU01000009">
    <property type="protein sequence ID" value="MUN63743.1"/>
    <property type="molecule type" value="Genomic_DNA"/>
</dbReference>
<comment type="caution">
    <text evidence="1">The sequence shown here is derived from an EMBL/GenBank/DDBJ whole genome shotgun (WGS) entry which is preliminary data.</text>
</comment>
<reference evidence="1 2" key="1">
    <citation type="submission" date="2019-12" db="EMBL/GenBank/DDBJ databases">
        <authorList>
            <person name="Shi Y."/>
        </authorList>
    </citation>
    <scope>NUCLEOTIDE SEQUENCE [LARGE SCALE GENOMIC DNA]</scope>
    <source>
        <strain evidence="1 2">JCM 17929</strain>
    </source>
</reference>
<gene>
    <name evidence="1" type="ORF">GMA12_11415</name>
</gene>
<proteinExistence type="predicted"/>
<sequence>MSTIDLTDAAVAAARAEHERAAHPESPSWELCTALERTAHRIAVLPIPVHSRGTGSR</sequence>
<evidence type="ECO:0000313" key="2">
    <source>
        <dbReference type="Proteomes" id="UP000436989"/>
    </source>
</evidence>